<feature type="compositionally biased region" description="Polar residues" evidence="1">
    <location>
        <begin position="1"/>
        <end position="11"/>
    </location>
</feature>
<accession>S2ZLW4</accession>
<gene>
    <name evidence="2" type="ORF">HMPREF1219_00272</name>
</gene>
<name>S2ZLW4_9CORY</name>
<feature type="compositionally biased region" description="Basic and acidic residues" evidence="1">
    <location>
        <begin position="12"/>
        <end position="41"/>
    </location>
</feature>
<feature type="region of interest" description="Disordered" evidence="1">
    <location>
        <begin position="1"/>
        <end position="41"/>
    </location>
</feature>
<sequence>MGASNPVSNFFSKDDKVHAKDGSRTEEPLTHAPTDPKELESRARGVGKIVVSALDKAVQIQSGAITKYVSWMKKKNPTATPAELQLELDKHFKRVATATGASSGAAASIPGIGMISGAAAVSADSLVFLDAAAFYTMASALIRGADITDPEKRRSLILLVLAGSSGTAIVDTLLGDLTEENGASTAALLTRFSAPKLSEMNERLVKTAMKSMNKRLRRAWLGKLMPLGIGAVLGSVANRKLADNVVESARNSLGSLPQSFADIDPIIDGEVISESVVEENADSNTPNR</sequence>
<keyword evidence="3" id="KW-1185">Reference proteome</keyword>
<dbReference type="Proteomes" id="UP000014408">
    <property type="component" value="Unassembled WGS sequence"/>
</dbReference>
<proteinExistence type="predicted"/>
<evidence type="ECO:0008006" key="4">
    <source>
        <dbReference type="Google" id="ProtNLM"/>
    </source>
</evidence>
<comment type="caution">
    <text evidence="2">The sequence shown here is derived from an EMBL/GenBank/DDBJ whole genome shotgun (WGS) entry which is preliminary data.</text>
</comment>
<dbReference type="AlphaFoldDB" id="S2ZLW4"/>
<evidence type="ECO:0000313" key="3">
    <source>
        <dbReference type="Proteomes" id="UP000014408"/>
    </source>
</evidence>
<dbReference type="STRING" id="1125779.HMPREF1219_00272"/>
<dbReference type="PATRIC" id="fig|1125779.3.peg.261"/>
<protein>
    <recommendedName>
        <fullName evidence="4">EcsC family protein</fullName>
    </recommendedName>
</protein>
<dbReference type="HOGENOM" id="CLU_058821_1_0_11"/>
<dbReference type="eggNOG" id="COG1540">
    <property type="taxonomic scope" value="Bacteria"/>
</dbReference>
<dbReference type="RefSeq" id="WP_016457196.1">
    <property type="nucleotide sequence ID" value="NZ_KE150446.1"/>
</dbReference>
<evidence type="ECO:0000313" key="2">
    <source>
        <dbReference type="EMBL" id="EPD70977.1"/>
    </source>
</evidence>
<dbReference type="EMBL" id="ATBY01000002">
    <property type="protein sequence ID" value="EPD70977.1"/>
    <property type="molecule type" value="Genomic_DNA"/>
</dbReference>
<reference evidence="2 3" key="1">
    <citation type="submission" date="2013-05" db="EMBL/GenBank/DDBJ databases">
        <title>The Genome Sequence of Corynebacterium pyruviciproducens 1773O (ATCC BAA-1742).</title>
        <authorList>
            <consortium name="The Broad Institute Genomics Platform"/>
            <person name="Earl A."/>
            <person name="Ward D."/>
            <person name="Feldgarden M."/>
            <person name="Gevers D."/>
            <person name="Tong J."/>
            <person name="Walker B."/>
            <person name="Young S."/>
            <person name="Zeng Q."/>
            <person name="Gargeya S."/>
            <person name="Fitzgerald M."/>
            <person name="Haas B."/>
            <person name="Abouelleil A."/>
            <person name="Allen A.W."/>
            <person name="Alvarado L."/>
            <person name="Arachchi H.M."/>
            <person name="Berlin A.M."/>
            <person name="Chapman S.B."/>
            <person name="Gainer-Dewar J."/>
            <person name="Goldberg J."/>
            <person name="Griggs A."/>
            <person name="Gujja S."/>
            <person name="Hansen M."/>
            <person name="Howarth C."/>
            <person name="Imamovic A."/>
            <person name="Ireland A."/>
            <person name="Larimer J."/>
            <person name="McCowan C."/>
            <person name="Murphy C."/>
            <person name="Pearson M."/>
            <person name="Poon T.W."/>
            <person name="Priest M."/>
            <person name="Roberts A."/>
            <person name="Saif S."/>
            <person name="Shea T."/>
            <person name="Sisk P."/>
            <person name="Sykes S."/>
            <person name="Wortman J."/>
            <person name="Nusbaum C."/>
            <person name="Birren B."/>
        </authorList>
    </citation>
    <scope>NUCLEOTIDE SEQUENCE [LARGE SCALE GENOMIC DNA]</scope>
    <source>
        <strain evidence="2 3">ATCC BAA-1742</strain>
    </source>
</reference>
<organism evidence="2 3">
    <name type="scientific">Corynebacterium pyruviciproducens ATCC BAA-1742</name>
    <dbReference type="NCBI Taxonomy" id="1125779"/>
    <lineage>
        <taxon>Bacteria</taxon>
        <taxon>Bacillati</taxon>
        <taxon>Actinomycetota</taxon>
        <taxon>Actinomycetes</taxon>
        <taxon>Mycobacteriales</taxon>
        <taxon>Corynebacteriaceae</taxon>
        <taxon>Corynebacterium</taxon>
    </lineage>
</organism>
<evidence type="ECO:0000256" key="1">
    <source>
        <dbReference type="SAM" id="MobiDB-lite"/>
    </source>
</evidence>